<evidence type="ECO:0000313" key="2">
    <source>
        <dbReference type="Proteomes" id="UP000691718"/>
    </source>
</evidence>
<evidence type="ECO:0000313" key="1">
    <source>
        <dbReference type="EMBL" id="CAG5030872.1"/>
    </source>
</evidence>
<accession>A0A8S3XPS2</accession>
<organism evidence="1 2">
    <name type="scientific">Parnassius apollo</name>
    <name type="common">Apollo butterfly</name>
    <name type="synonym">Papilio apollo</name>
    <dbReference type="NCBI Taxonomy" id="110799"/>
    <lineage>
        <taxon>Eukaryota</taxon>
        <taxon>Metazoa</taxon>
        <taxon>Ecdysozoa</taxon>
        <taxon>Arthropoda</taxon>
        <taxon>Hexapoda</taxon>
        <taxon>Insecta</taxon>
        <taxon>Pterygota</taxon>
        <taxon>Neoptera</taxon>
        <taxon>Endopterygota</taxon>
        <taxon>Lepidoptera</taxon>
        <taxon>Glossata</taxon>
        <taxon>Ditrysia</taxon>
        <taxon>Papilionoidea</taxon>
        <taxon>Papilionidae</taxon>
        <taxon>Parnassiinae</taxon>
        <taxon>Parnassini</taxon>
        <taxon>Parnassius</taxon>
        <taxon>Parnassius</taxon>
    </lineage>
</organism>
<gene>
    <name evidence="1" type="ORF">PAPOLLO_LOCUS19567</name>
</gene>
<name>A0A8S3XPS2_PARAO</name>
<comment type="caution">
    <text evidence="1">The sequence shown here is derived from an EMBL/GenBank/DDBJ whole genome shotgun (WGS) entry which is preliminary data.</text>
</comment>
<reference evidence="1" key="1">
    <citation type="submission" date="2021-04" db="EMBL/GenBank/DDBJ databases">
        <authorList>
            <person name="Tunstrom K."/>
        </authorList>
    </citation>
    <scope>NUCLEOTIDE SEQUENCE</scope>
</reference>
<dbReference type="AlphaFoldDB" id="A0A8S3XPS2"/>
<keyword evidence="2" id="KW-1185">Reference proteome</keyword>
<dbReference type="EMBL" id="CAJQZP010001217">
    <property type="protein sequence ID" value="CAG5030872.1"/>
    <property type="molecule type" value="Genomic_DNA"/>
</dbReference>
<dbReference type="Proteomes" id="UP000691718">
    <property type="component" value="Unassembled WGS sequence"/>
</dbReference>
<protein>
    <submittedName>
        <fullName evidence="1">(apollo) hypothetical protein</fullName>
    </submittedName>
</protein>
<sequence>MAECGLKVVEGITNDLLNHRINISANHVNSFVSTMLQRVNPFAADVRKDALINVSTGKVAPDDVSNFLLNIETNKRRKQEEMHD</sequence>
<proteinExistence type="predicted"/>